<name>A0AAD9RI02_9HYME</name>
<dbReference type="SUPFAM" id="SSF52058">
    <property type="entry name" value="L domain-like"/>
    <property type="match status" value="1"/>
</dbReference>
<dbReference type="Pfam" id="PF00560">
    <property type="entry name" value="LRR_1"/>
    <property type="match status" value="1"/>
</dbReference>
<dbReference type="AlphaFoldDB" id="A0AAD9RI02"/>
<feature type="signal peptide" evidence="4">
    <location>
        <begin position="1"/>
        <end position="21"/>
    </location>
</feature>
<dbReference type="InterPro" id="IPR003591">
    <property type="entry name" value="Leu-rich_rpt_typical-subtyp"/>
</dbReference>
<dbReference type="SMART" id="SM00369">
    <property type="entry name" value="LRR_TYP"/>
    <property type="match status" value="7"/>
</dbReference>
<keyword evidence="1" id="KW-0433">Leucine-rich repeat</keyword>
<dbReference type="EMBL" id="JAIFRP010000062">
    <property type="protein sequence ID" value="KAK2580065.1"/>
    <property type="molecule type" value="Genomic_DNA"/>
</dbReference>
<dbReference type="PROSITE" id="PS51450">
    <property type="entry name" value="LRR"/>
    <property type="match status" value="1"/>
</dbReference>
<evidence type="ECO:0000313" key="5">
    <source>
        <dbReference type="EMBL" id="KAK2580065.1"/>
    </source>
</evidence>
<dbReference type="Pfam" id="PF13855">
    <property type="entry name" value="LRR_8"/>
    <property type="match status" value="2"/>
</dbReference>
<dbReference type="InterPro" id="IPR001611">
    <property type="entry name" value="Leu-rich_rpt"/>
</dbReference>
<feature type="chain" id="PRO_5041961678" evidence="4">
    <location>
        <begin position="22"/>
        <end position="496"/>
    </location>
</feature>
<keyword evidence="4" id="KW-0732">Signal</keyword>
<dbReference type="Gene3D" id="3.80.10.10">
    <property type="entry name" value="Ribonuclease Inhibitor"/>
    <property type="match status" value="3"/>
</dbReference>
<dbReference type="PANTHER" id="PTHR24366">
    <property type="entry name" value="IG(IMMUNOGLOBULIN) AND LRR(LEUCINE RICH REPEAT) DOMAINS"/>
    <property type="match status" value="1"/>
</dbReference>
<evidence type="ECO:0000313" key="6">
    <source>
        <dbReference type="Proteomes" id="UP001258017"/>
    </source>
</evidence>
<reference evidence="5" key="2">
    <citation type="journal article" date="2023" name="Commun. Biol.">
        <title>Intrasexual cuticular hydrocarbon dimorphism in a wasp sheds light on hydrocarbon biosynthesis genes in Hymenoptera.</title>
        <authorList>
            <person name="Moris V.C."/>
            <person name="Podsiadlowski L."/>
            <person name="Martin S."/>
            <person name="Oeyen J.P."/>
            <person name="Donath A."/>
            <person name="Petersen M."/>
            <person name="Wilbrandt J."/>
            <person name="Misof B."/>
            <person name="Liedtke D."/>
            <person name="Thamm M."/>
            <person name="Scheiner R."/>
            <person name="Schmitt T."/>
            <person name="Niehuis O."/>
        </authorList>
    </citation>
    <scope>NUCLEOTIDE SEQUENCE</scope>
    <source>
        <strain evidence="5">GBR_01_08_01A</strain>
    </source>
</reference>
<dbReference type="Proteomes" id="UP001258017">
    <property type="component" value="Unassembled WGS sequence"/>
</dbReference>
<dbReference type="InterPro" id="IPR032675">
    <property type="entry name" value="LRR_dom_sf"/>
</dbReference>
<proteinExistence type="predicted"/>
<dbReference type="PRINTS" id="PR00019">
    <property type="entry name" value="LEURICHRPT"/>
</dbReference>
<comment type="caution">
    <text evidence="5">The sequence shown here is derived from an EMBL/GenBank/DDBJ whole genome shotgun (WGS) entry which is preliminary data.</text>
</comment>
<sequence length="496" mass="55738">MDLRVFLLPVFFLFLVVNCESTNKTVTVATASSESTTINIPENASSNVTVSPLPSLCTVCICASNFVNCTDRGLNSTFEEVQWPKTPIAEISFKGNHLVHVTPFPAVVISNLILRQNHITIIDNCAFKKIVNLTSLDLSHNELRTEKLIPQVFEGRFSPESYEPLSKLTFLNLAHNKLHALNQDIFEHVPSLKVLTLTGNPLKMIEGHTTLAISSLPYLEELDLSYCELNELPKHIFHKPRYLKKLVLSGNQFTSIPNALANAKYLQSLTLDENPIESINRLNAFPAMPMLKVLNLYCMPYLSEVGRGSFAKLTALETLHLQNCPLLKEIDGNAFQEEEAVWPPLKGLYLSDNALRYLPSQLVARWDKLEELDLMNNQWSCDCDNQYLIGLLLPQYGKKLMGEEVNELKCIHPPEYAGVNLTSLANRQLRCLDLYGARPEKDGAILIGILIGLLLAVPLGLAIFVFWQRGFFFCGSQGPATYSRAFYKRTPNDDYM</sequence>
<reference evidence="5" key="1">
    <citation type="submission" date="2021-08" db="EMBL/GenBank/DDBJ databases">
        <authorList>
            <person name="Misof B."/>
            <person name="Oliver O."/>
            <person name="Podsiadlowski L."/>
            <person name="Donath A."/>
            <person name="Peters R."/>
            <person name="Mayer C."/>
            <person name="Rust J."/>
            <person name="Gunkel S."/>
            <person name="Lesny P."/>
            <person name="Martin S."/>
            <person name="Oeyen J.P."/>
            <person name="Petersen M."/>
            <person name="Panagiotis P."/>
            <person name="Wilbrandt J."/>
            <person name="Tanja T."/>
        </authorList>
    </citation>
    <scope>NUCLEOTIDE SEQUENCE</scope>
    <source>
        <strain evidence="5">GBR_01_08_01A</strain>
        <tissue evidence="5">Thorax + abdomen</tissue>
    </source>
</reference>
<organism evidence="5 6">
    <name type="scientific">Odynerus spinipes</name>
    <dbReference type="NCBI Taxonomy" id="1348599"/>
    <lineage>
        <taxon>Eukaryota</taxon>
        <taxon>Metazoa</taxon>
        <taxon>Ecdysozoa</taxon>
        <taxon>Arthropoda</taxon>
        <taxon>Hexapoda</taxon>
        <taxon>Insecta</taxon>
        <taxon>Pterygota</taxon>
        <taxon>Neoptera</taxon>
        <taxon>Endopterygota</taxon>
        <taxon>Hymenoptera</taxon>
        <taxon>Apocrita</taxon>
        <taxon>Aculeata</taxon>
        <taxon>Vespoidea</taxon>
        <taxon>Vespidae</taxon>
        <taxon>Eumeninae</taxon>
        <taxon>Odynerus</taxon>
    </lineage>
</organism>
<keyword evidence="3" id="KW-0812">Transmembrane</keyword>
<keyword evidence="2" id="KW-0677">Repeat</keyword>
<accession>A0AAD9RI02</accession>
<evidence type="ECO:0000256" key="1">
    <source>
        <dbReference type="ARBA" id="ARBA00022614"/>
    </source>
</evidence>
<gene>
    <name evidence="5" type="ORF">KPH14_012349</name>
</gene>
<evidence type="ECO:0000256" key="4">
    <source>
        <dbReference type="SAM" id="SignalP"/>
    </source>
</evidence>
<keyword evidence="3" id="KW-0472">Membrane</keyword>
<evidence type="ECO:0000256" key="3">
    <source>
        <dbReference type="SAM" id="Phobius"/>
    </source>
</evidence>
<keyword evidence="6" id="KW-1185">Reference proteome</keyword>
<feature type="transmembrane region" description="Helical" evidence="3">
    <location>
        <begin position="444"/>
        <end position="467"/>
    </location>
</feature>
<evidence type="ECO:0000256" key="2">
    <source>
        <dbReference type="ARBA" id="ARBA00022737"/>
    </source>
</evidence>
<dbReference type="PANTHER" id="PTHR24366:SF170">
    <property type="entry name" value="RE50361P"/>
    <property type="match status" value="1"/>
</dbReference>
<keyword evidence="3" id="KW-1133">Transmembrane helix</keyword>
<protein>
    <submittedName>
        <fullName evidence="5">Uncharacterized protein</fullName>
    </submittedName>
</protein>